<dbReference type="CDD" id="cd00609">
    <property type="entry name" value="AAT_like"/>
    <property type="match status" value="1"/>
</dbReference>
<dbReference type="Gene3D" id="3.40.640.10">
    <property type="entry name" value="Type I PLP-dependent aspartate aminotransferase-like (Major domain)"/>
    <property type="match status" value="1"/>
</dbReference>
<dbReference type="PANTHER" id="PTHR46577:SF2">
    <property type="entry name" value="TRANSCRIPTIONAL REGULATORY PROTEIN"/>
    <property type="match status" value="1"/>
</dbReference>
<evidence type="ECO:0000313" key="8">
    <source>
        <dbReference type="Proteomes" id="UP000242765"/>
    </source>
</evidence>
<evidence type="ECO:0000256" key="1">
    <source>
        <dbReference type="ARBA" id="ARBA00005384"/>
    </source>
</evidence>
<proteinExistence type="inferred from homology"/>
<dbReference type="Pfam" id="PF00155">
    <property type="entry name" value="Aminotran_1_2"/>
    <property type="match status" value="1"/>
</dbReference>
<dbReference type="GO" id="GO:0030170">
    <property type="term" value="F:pyridoxal phosphate binding"/>
    <property type="evidence" value="ECO:0007669"/>
    <property type="project" value="InterPro"/>
</dbReference>
<evidence type="ECO:0000256" key="4">
    <source>
        <dbReference type="ARBA" id="ARBA00023125"/>
    </source>
</evidence>
<keyword evidence="5" id="KW-0804">Transcription</keyword>
<comment type="similarity">
    <text evidence="1">In the C-terminal section; belongs to the class-I pyridoxal-phosphate-dependent aminotransferase family.</text>
</comment>
<dbReference type="PROSITE" id="PS50949">
    <property type="entry name" value="HTH_GNTR"/>
    <property type="match status" value="1"/>
</dbReference>
<dbReference type="GO" id="GO:0003700">
    <property type="term" value="F:DNA-binding transcription factor activity"/>
    <property type="evidence" value="ECO:0007669"/>
    <property type="project" value="InterPro"/>
</dbReference>
<dbReference type="Gene3D" id="1.10.10.10">
    <property type="entry name" value="Winged helix-like DNA-binding domain superfamily/Winged helix DNA-binding domain"/>
    <property type="match status" value="1"/>
</dbReference>
<dbReference type="SUPFAM" id="SSF46785">
    <property type="entry name" value="Winged helix' DNA-binding domain"/>
    <property type="match status" value="1"/>
</dbReference>
<dbReference type="InterPro" id="IPR036390">
    <property type="entry name" value="WH_DNA-bd_sf"/>
</dbReference>
<protein>
    <submittedName>
        <fullName evidence="7">GntR family transcriptional regulator</fullName>
    </submittedName>
</protein>
<dbReference type="Pfam" id="PF00392">
    <property type="entry name" value="GntR"/>
    <property type="match status" value="1"/>
</dbReference>
<dbReference type="SUPFAM" id="SSF53383">
    <property type="entry name" value="PLP-dependent transferases"/>
    <property type="match status" value="1"/>
</dbReference>
<keyword evidence="3" id="KW-0805">Transcription regulation</keyword>
<dbReference type="OrthoDB" id="9802328at2"/>
<dbReference type="AlphaFoldDB" id="A0A1Y3CEE4"/>
<dbReference type="InterPro" id="IPR036388">
    <property type="entry name" value="WH-like_DNA-bd_sf"/>
</dbReference>
<keyword evidence="8" id="KW-1185">Reference proteome</keyword>
<gene>
    <name evidence="7" type="ORF">B9T28_09425</name>
</gene>
<dbReference type="GO" id="GO:0003677">
    <property type="term" value="F:DNA binding"/>
    <property type="evidence" value="ECO:0007669"/>
    <property type="project" value="UniProtKB-KW"/>
</dbReference>
<dbReference type="InterPro" id="IPR015424">
    <property type="entry name" value="PyrdxlP-dep_Trfase"/>
</dbReference>
<accession>A0A1Y3CEE4</accession>
<dbReference type="InterPro" id="IPR000524">
    <property type="entry name" value="Tscrpt_reg_HTH_GntR"/>
</dbReference>
<dbReference type="Gene3D" id="3.90.1150.10">
    <property type="entry name" value="Aspartate Aminotransferase, domain 1"/>
    <property type="match status" value="1"/>
</dbReference>
<dbReference type="InterPro" id="IPR015422">
    <property type="entry name" value="PyrdxlP-dep_Trfase_small"/>
</dbReference>
<dbReference type="InterPro" id="IPR004839">
    <property type="entry name" value="Aminotransferase_I/II_large"/>
</dbReference>
<dbReference type="PANTHER" id="PTHR46577">
    <property type="entry name" value="HTH-TYPE TRANSCRIPTIONAL REGULATORY PROTEIN GABR"/>
    <property type="match status" value="1"/>
</dbReference>
<sequence length="472" mass="53159">MRKTKIETTIEIIKLQISNKRLTAGARLPSVRQSAIQLDCSVSTIVEAYARLVAEGIIESRIGAGYFVLGKTTQVTLIDTEIKYHREVDPLWISRQSLEAKTEILKPGCGWLPTHWMPEHSIRKALKLVSKSDANILMDYAAPHGHLALRQLIIRKKEVYDLNLHPNQILITDSATQSIDLIFRLLLQAGDVILIDDPCYFNFQALIQAHHLQAVAIPFTETGPDIAQFEQALTFKPKIYLTNSGIHNPTGASLSLQTAYQISKLVERANVFIIEDEIFADFEYAPAPRYISFVGLNHVIQIGSYTKTLSASVRCGYIISHTENIEKLINLRIATNFSSSNLNAEITYQALMDSSYPKHLDSLKKKLLKVSNECIKKLELLDIQPWIIPKAGIFLWCKLPEMIDASELSKLCLKQGVILAPGNAFSQSKEAKHFVRFNVAQCIDQRIFEVLQDALQVLKDQHQSMNLVNLNN</sequence>
<comment type="caution">
    <text evidence="7">The sequence shown here is derived from an EMBL/GenBank/DDBJ whole genome shotgun (WGS) entry which is preliminary data.</text>
</comment>
<keyword evidence="4" id="KW-0238">DNA-binding</keyword>
<evidence type="ECO:0000256" key="5">
    <source>
        <dbReference type="ARBA" id="ARBA00023163"/>
    </source>
</evidence>
<dbReference type="RefSeq" id="WP_086203733.1">
    <property type="nucleotide sequence ID" value="NZ_NEGB01000005.1"/>
</dbReference>
<evidence type="ECO:0000259" key="6">
    <source>
        <dbReference type="PROSITE" id="PS50949"/>
    </source>
</evidence>
<dbReference type="STRING" id="1977882.B9T28_09425"/>
<evidence type="ECO:0000256" key="2">
    <source>
        <dbReference type="ARBA" id="ARBA00022898"/>
    </source>
</evidence>
<reference evidence="7 8" key="1">
    <citation type="submission" date="2017-04" db="EMBL/GenBank/DDBJ databases">
        <title>High diversity of culturable Acinetobacter species in natural soil and water ecosystems.</title>
        <authorList>
            <person name="Nemec A."/>
            <person name="Radolfova-Krizova L."/>
        </authorList>
    </citation>
    <scope>NUCLEOTIDE SEQUENCE [LARGE SCALE GENOMIC DNA]</scope>
    <source>
        <strain evidence="7 8">ANC 4999</strain>
    </source>
</reference>
<dbReference type="InterPro" id="IPR051446">
    <property type="entry name" value="HTH_trans_reg/aminotransferase"/>
</dbReference>
<organism evidence="7 8">
    <name type="scientific">Acinetobacter silvestris</name>
    <dbReference type="NCBI Taxonomy" id="1977882"/>
    <lineage>
        <taxon>Bacteria</taxon>
        <taxon>Pseudomonadati</taxon>
        <taxon>Pseudomonadota</taxon>
        <taxon>Gammaproteobacteria</taxon>
        <taxon>Moraxellales</taxon>
        <taxon>Moraxellaceae</taxon>
        <taxon>Acinetobacter</taxon>
    </lineage>
</organism>
<evidence type="ECO:0000256" key="3">
    <source>
        <dbReference type="ARBA" id="ARBA00023015"/>
    </source>
</evidence>
<keyword evidence="2" id="KW-0663">Pyridoxal phosphate</keyword>
<name>A0A1Y3CEE4_9GAMM</name>
<dbReference type="InterPro" id="IPR015421">
    <property type="entry name" value="PyrdxlP-dep_Trfase_major"/>
</dbReference>
<dbReference type="CDD" id="cd07377">
    <property type="entry name" value="WHTH_GntR"/>
    <property type="match status" value="1"/>
</dbReference>
<dbReference type="SMART" id="SM00345">
    <property type="entry name" value="HTH_GNTR"/>
    <property type="match status" value="1"/>
</dbReference>
<dbReference type="Proteomes" id="UP000242765">
    <property type="component" value="Unassembled WGS sequence"/>
</dbReference>
<dbReference type="EMBL" id="NEGB01000005">
    <property type="protein sequence ID" value="OTG65010.1"/>
    <property type="molecule type" value="Genomic_DNA"/>
</dbReference>
<evidence type="ECO:0000313" key="7">
    <source>
        <dbReference type="EMBL" id="OTG65010.1"/>
    </source>
</evidence>
<feature type="domain" description="HTH gntR-type" evidence="6">
    <location>
        <begin position="3"/>
        <end position="71"/>
    </location>
</feature>